<dbReference type="Pfam" id="PF06839">
    <property type="entry name" value="Zn_ribbon_GRF"/>
    <property type="match status" value="1"/>
</dbReference>
<name>A0A835Y2F3_9CHLO</name>
<evidence type="ECO:0000313" key="8">
    <source>
        <dbReference type="Proteomes" id="UP000612055"/>
    </source>
</evidence>
<dbReference type="PROSITE" id="PS51999">
    <property type="entry name" value="ZF_GRF"/>
    <property type="match status" value="1"/>
</dbReference>
<evidence type="ECO:0000256" key="1">
    <source>
        <dbReference type="ARBA" id="ARBA00022723"/>
    </source>
</evidence>
<accession>A0A835Y2F3</accession>
<dbReference type="GO" id="GO:0003676">
    <property type="term" value="F:nucleic acid binding"/>
    <property type="evidence" value="ECO:0007669"/>
    <property type="project" value="InterPro"/>
</dbReference>
<feature type="compositionally biased region" description="Gly residues" evidence="5">
    <location>
        <begin position="209"/>
        <end position="219"/>
    </location>
</feature>
<sequence>MMTRPYAPFSSWLCFLAPERICLETECGWRKLPRPPYLRRWCNLKRLYTARYRRTASLQKCVEAVGLRWEGRLHSGLDDARNTAALAVRMVRDGVVLRTTDSFKEAPTAGAPGGPAGPAGPGSGVKEAAGPGGPAGPTGPEAAGPAGSGSAAAAPSPFGAGSPGSAPREGAEADVGAGAGAGAGSQTCVERSAGGEAGPSPSGRARAAGAGGGGGGGGLRQAVITLTPASSPGLAAPSGAGPSGSASPSQASPSGGGGGGGGGGMTAVAVGSAPPALYDGEGRWLGRCRCGVPANLRTAKKPGANQGRQFYSCGRWSISDRARAVCGFFAWAEGLRLAPGAVTPGGGAGGRGGKRKQ</sequence>
<feature type="compositionally biased region" description="Gly residues" evidence="5">
    <location>
        <begin position="254"/>
        <end position="265"/>
    </location>
</feature>
<evidence type="ECO:0000256" key="4">
    <source>
        <dbReference type="PROSITE-ProRule" id="PRU01343"/>
    </source>
</evidence>
<feature type="compositionally biased region" description="Low complexity" evidence="5">
    <location>
        <begin position="228"/>
        <end position="253"/>
    </location>
</feature>
<dbReference type="PANTHER" id="PTHR23044">
    <property type="entry name" value="3'-5' EXONUCLEASE ERI1-RELATED"/>
    <property type="match status" value="1"/>
</dbReference>
<dbReference type="Gene3D" id="3.30.420.10">
    <property type="entry name" value="Ribonuclease H-like superfamily/Ribonuclease H"/>
    <property type="match status" value="1"/>
</dbReference>
<feature type="compositionally biased region" description="Low complexity" evidence="5">
    <location>
        <begin position="191"/>
        <end position="208"/>
    </location>
</feature>
<dbReference type="InterPro" id="IPR012337">
    <property type="entry name" value="RNaseH-like_sf"/>
</dbReference>
<dbReference type="EMBL" id="JAEHOE010000041">
    <property type="protein sequence ID" value="KAG2492861.1"/>
    <property type="molecule type" value="Genomic_DNA"/>
</dbReference>
<dbReference type="OrthoDB" id="438618at2759"/>
<evidence type="ECO:0000259" key="6">
    <source>
        <dbReference type="PROSITE" id="PS51999"/>
    </source>
</evidence>
<comment type="caution">
    <text evidence="7">The sequence shown here is derived from an EMBL/GenBank/DDBJ whole genome shotgun (WGS) entry which is preliminary data.</text>
</comment>
<dbReference type="SUPFAM" id="SSF53098">
    <property type="entry name" value="Ribonuclease H-like"/>
    <property type="match status" value="1"/>
</dbReference>
<organism evidence="7 8">
    <name type="scientific">Edaphochlamys debaryana</name>
    <dbReference type="NCBI Taxonomy" id="47281"/>
    <lineage>
        <taxon>Eukaryota</taxon>
        <taxon>Viridiplantae</taxon>
        <taxon>Chlorophyta</taxon>
        <taxon>core chlorophytes</taxon>
        <taxon>Chlorophyceae</taxon>
        <taxon>CS clade</taxon>
        <taxon>Chlamydomonadales</taxon>
        <taxon>Chlamydomonadales incertae sedis</taxon>
        <taxon>Edaphochlamys</taxon>
    </lineage>
</organism>
<proteinExistence type="predicted"/>
<keyword evidence="3" id="KW-0862">Zinc</keyword>
<feature type="region of interest" description="Disordered" evidence="5">
    <location>
        <begin position="103"/>
        <end position="267"/>
    </location>
</feature>
<evidence type="ECO:0000313" key="7">
    <source>
        <dbReference type="EMBL" id="KAG2492861.1"/>
    </source>
</evidence>
<protein>
    <recommendedName>
        <fullName evidence="6">GRF-type domain-containing protein</fullName>
    </recommendedName>
</protein>
<dbReference type="Proteomes" id="UP000612055">
    <property type="component" value="Unassembled WGS sequence"/>
</dbReference>
<evidence type="ECO:0000256" key="3">
    <source>
        <dbReference type="ARBA" id="ARBA00022833"/>
    </source>
</evidence>
<feature type="domain" description="GRF-type" evidence="6">
    <location>
        <begin position="288"/>
        <end position="335"/>
    </location>
</feature>
<keyword evidence="2 4" id="KW-0863">Zinc-finger</keyword>
<evidence type="ECO:0000256" key="2">
    <source>
        <dbReference type="ARBA" id="ARBA00022771"/>
    </source>
</evidence>
<gene>
    <name evidence="7" type="ORF">HYH03_008779</name>
</gene>
<dbReference type="InterPro" id="IPR036397">
    <property type="entry name" value="RNaseH_sf"/>
</dbReference>
<dbReference type="InterPro" id="IPR051274">
    <property type="entry name" value="3-5_Exoribonuclease"/>
</dbReference>
<keyword evidence="1" id="KW-0479">Metal-binding</keyword>
<reference evidence="7" key="1">
    <citation type="journal article" date="2020" name="bioRxiv">
        <title>Comparative genomics of Chlamydomonas.</title>
        <authorList>
            <person name="Craig R.J."/>
            <person name="Hasan A.R."/>
            <person name="Ness R.W."/>
            <person name="Keightley P.D."/>
        </authorList>
    </citation>
    <scope>NUCLEOTIDE SEQUENCE</scope>
    <source>
        <strain evidence="7">CCAP 11/70</strain>
    </source>
</reference>
<dbReference type="PANTHER" id="PTHR23044:SF61">
    <property type="entry name" value="3'-5' EXORIBONUCLEASE 1-RELATED"/>
    <property type="match status" value="1"/>
</dbReference>
<dbReference type="AlphaFoldDB" id="A0A835Y2F3"/>
<feature type="compositionally biased region" description="Low complexity" evidence="5">
    <location>
        <begin position="138"/>
        <end position="167"/>
    </location>
</feature>
<dbReference type="InterPro" id="IPR010666">
    <property type="entry name" value="Znf_GRF"/>
</dbReference>
<dbReference type="GO" id="GO:0008270">
    <property type="term" value="F:zinc ion binding"/>
    <property type="evidence" value="ECO:0007669"/>
    <property type="project" value="UniProtKB-KW"/>
</dbReference>
<evidence type="ECO:0000256" key="5">
    <source>
        <dbReference type="SAM" id="MobiDB-lite"/>
    </source>
</evidence>
<feature type="compositionally biased region" description="Gly residues" evidence="5">
    <location>
        <begin position="111"/>
        <end position="123"/>
    </location>
</feature>
<keyword evidence="8" id="KW-1185">Reference proteome</keyword>